<name>A0A0K1JPK5_9MICO</name>
<evidence type="ECO:0000256" key="7">
    <source>
        <dbReference type="ARBA" id="ARBA00022932"/>
    </source>
</evidence>
<evidence type="ECO:0000256" key="4">
    <source>
        <dbReference type="ARBA" id="ARBA00022679"/>
    </source>
</evidence>
<dbReference type="SMART" id="SM00480">
    <property type="entry name" value="POL3Bc"/>
    <property type="match status" value="1"/>
</dbReference>
<dbReference type="CDD" id="cd00140">
    <property type="entry name" value="beta_clamp"/>
    <property type="match status" value="1"/>
</dbReference>
<dbReference type="KEGG" id="lmoi:VV02_05165"/>
<evidence type="ECO:0000313" key="10">
    <source>
        <dbReference type="EMBL" id="AKU18652.1"/>
    </source>
</evidence>
<evidence type="ECO:0000256" key="2">
    <source>
        <dbReference type="ARBA" id="ARBA00010752"/>
    </source>
</evidence>
<dbReference type="InterPro" id="IPR022637">
    <property type="entry name" value="DNA_polIII_beta_cen"/>
</dbReference>
<dbReference type="PANTHER" id="PTHR30478">
    <property type="entry name" value="DNA POLYMERASE III SUBUNIT BETA"/>
    <property type="match status" value="1"/>
</dbReference>
<dbReference type="Proteomes" id="UP000066480">
    <property type="component" value="Chromosome"/>
</dbReference>
<dbReference type="PROSITE" id="PS00552">
    <property type="entry name" value="HTH_MERR_1"/>
    <property type="match status" value="1"/>
</dbReference>
<dbReference type="SMART" id="SM00422">
    <property type="entry name" value="HTH_MERR"/>
    <property type="match status" value="1"/>
</dbReference>
<dbReference type="Pfam" id="PF13411">
    <property type="entry name" value="MerR_1"/>
    <property type="match status" value="1"/>
</dbReference>
<evidence type="ECO:0000259" key="9">
    <source>
        <dbReference type="PROSITE" id="PS50937"/>
    </source>
</evidence>
<comment type="similarity">
    <text evidence="2">Belongs to the beta sliding clamp family.</text>
</comment>
<evidence type="ECO:0000313" key="11">
    <source>
        <dbReference type="Proteomes" id="UP000066480"/>
    </source>
</evidence>
<keyword evidence="8" id="KW-0238">DNA-binding</keyword>
<gene>
    <name evidence="10" type="ORF">VV02_05165</name>
</gene>
<dbReference type="PATRIC" id="fig|571913.6.peg.1053"/>
<dbReference type="InterPro" id="IPR000551">
    <property type="entry name" value="MerR-type_HTH_dom"/>
</dbReference>
<dbReference type="Gene3D" id="1.10.1660.10">
    <property type="match status" value="1"/>
</dbReference>
<dbReference type="GO" id="GO:0008408">
    <property type="term" value="F:3'-5' exonuclease activity"/>
    <property type="evidence" value="ECO:0007669"/>
    <property type="project" value="InterPro"/>
</dbReference>
<dbReference type="OrthoDB" id="7849865at2"/>
<dbReference type="GO" id="GO:0006355">
    <property type="term" value="P:regulation of DNA-templated transcription"/>
    <property type="evidence" value="ECO:0007669"/>
    <property type="project" value="InterPro"/>
</dbReference>
<keyword evidence="11" id="KW-1185">Reference proteome</keyword>
<reference evidence="10 11" key="1">
    <citation type="submission" date="2015-03" db="EMBL/GenBank/DDBJ databases">
        <title>Luteipulveratus halotolerans sp. nov., a novel actinobacterium (Dermacoccaceae) from Sarawak, Malaysia.</title>
        <authorList>
            <person name="Juboi H."/>
            <person name="Basik A."/>
            <person name="Shamsul S.S."/>
            <person name="Arnold P."/>
            <person name="Schmitt E.K."/>
            <person name="Sanglier J.-J."/>
            <person name="Yeo T."/>
        </authorList>
    </citation>
    <scope>NUCLEOTIDE SEQUENCE [LARGE SCALE GENOMIC DNA]</scope>
    <source>
        <strain evidence="10 11">MN07-A0370</strain>
    </source>
</reference>
<dbReference type="RefSeq" id="WP_083450472.1">
    <property type="nucleotide sequence ID" value="NZ_CP011112.1"/>
</dbReference>
<evidence type="ECO:0000256" key="5">
    <source>
        <dbReference type="ARBA" id="ARBA00022695"/>
    </source>
</evidence>
<dbReference type="PANTHER" id="PTHR30478:SF0">
    <property type="entry name" value="BETA SLIDING CLAMP"/>
    <property type="match status" value="1"/>
</dbReference>
<keyword evidence="7" id="KW-0239">DNA-directed DNA polymerase</keyword>
<dbReference type="Gene3D" id="3.10.150.10">
    <property type="entry name" value="DNA Polymerase III, subunit A, domain 2"/>
    <property type="match status" value="2"/>
</dbReference>
<dbReference type="STRING" id="571913.VV02_05165"/>
<keyword evidence="3" id="KW-0963">Cytoplasm</keyword>
<dbReference type="GO" id="GO:0003677">
    <property type="term" value="F:DNA binding"/>
    <property type="evidence" value="ECO:0007669"/>
    <property type="project" value="UniProtKB-KW"/>
</dbReference>
<dbReference type="GO" id="GO:0003887">
    <property type="term" value="F:DNA-directed DNA polymerase activity"/>
    <property type="evidence" value="ECO:0007669"/>
    <property type="project" value="UniProtKB-KW"/>
</dbReference>
<evidence type="ECO:0000256" key="8">
    <source>
        <dbReference type="ARBA" id="ARBA00023125"/>
    </source>
</evidence>
<feature type="domain" description="HTH merR-type" evidence="9">
    <location>
        <begin position="7"/>
        <end position="77"/>
    </location>
</feature>
<organism evidence="10 11">
    <name type="scientific">Luteipulveratus mongoliensis</name>
    <dbReference type="NCBI Taxonomy" id="571913"/>
    <lineage>
        <taxon>Bacteria</taxon>
        <taxon>Bacillati</taxon>
        <taxon>Actinomycetota</taxon>
        <taxon>Actinomycetes</taxon>
        <taxon>Micrococcales</taxon>
        <taxon>Dermacoccaceae</taxon>
        <taxon>Luteipulveratus</taxon>
    </lineage>
</organism>
<evidence type="ECO:0000256" key="1">
    <source>
        <dbReference type="ARBA" id="ARBA00004496"/>
    </source>
</evidence>
<evidence type="ECO:0000256" key="3">
    <source>
        <dbReference type="ARBA" id="ARBA00022490"/>
    </source>
</evidence>
<dbReference type="GO" id="GO:0005737">
    <property type="term" value="C:cytoplasm"/>
    <property type="evidence" value="ECO:0007669"/>
    <property type="project" value="UniProtKB-SubCell"/>
</dbReference>
<dbReference type="SUPFAM" id="SSF55979">
    <property type="entry name" value="DNA clamp"/>
    <property type="match status" value="2"/>
</dbReference>
<dbReference type="AlphaFoldDB" id="A0A0K1JPK5"/>
<dbReference type="InterPro" id="IPR046938">
    <property type="entry name" value="DNA_clamp_sf"/>
</dbReference>
<accession>A0A0K1JPK5</accession>
<dbReference type="GO" id="GO:0006271">
    <property type="term" value="P:DNA strand elongation involved in DNA replication"/>
    <property type="evidence" value="ECO:0007669"/>
    <property type="project" value="TreeGrafter"/>
</dbReference>
<sequence length="363" mass="38899">MAGPEPLLTISSFARLVGLSPSALRFYDDCGLLRPTDVDPRSGYRYYTAEQERRAVLIRRLRRIDLPLQEIRAVLDGPRDEGVRVLRAHVESSAHRADQAREVADDVIAALPDANGGSTEPTTLVIGGPELASAVRQVSPAVARDESIAALTGVLLDITPDELVVVATDRYWMAMRTLPATEQGGPACRLLVPADELVGLASWASRHHRVRLRATSGAAELEADGDVRVIAVVNDEFPSYQAILAGLPEPTSRAIVDRQRLLDEVLAAEPDEPLVLTSGPDHLDLRVDGDRHGVRLTATCSGAPMAVAFQPALLAGALATSVGPDVLLEASATDRPVVVRSADQGSFTTLVMPTRRADEAQEQ</sequence>
<keyword evidence="4" id="KW-0808">Transferase</keyword>
<keyword evidence="5" id="KW-0548">Nucleotidyltransferase</keyword>
<dbReference type="GO" id="GO:0009360">
    <property type="term" value="C:DNA polymerase III complex"/>
    <property type="evidence" value="ECO:0007669"/>
    <property type="project" value="InterPro"/>
</dbReference>
<dbReference type="InterPro" id="IPR009061">
    <property type="entry name" value="DNA-bd_dom_put_sf"/>
</dbReference>
<dbReference type="CDD" id="cd01107">
    <property type="entry name" value="HTH_BmrR"/>
    <property type="match status" value="1"/>
</dbReference>
<dbReference type="InterPro" id="IPR001001">
    <property type="entry name" value="DNA_polIII_beta"/>
</dbReference>
<dbReference type="PROSITE" id="PS50937">
    <property type="entry name" value="HTH_MERR_2"/>
    <property type="match status" value="1"/>
</dbReference>
<comment type="subcellular location">
    <subcellularLocation>
        <location evidence="1">Cytoplasm</location>
    </subcellularLocation>
</comment>
<evidence type="ECO:0000256" key="6">
    <source>
        <dbReference type="ARBA" id="ARBA00022705"/>
    </source>
</evidence>
<dbReference type="Pfam" id="PF02767">
    <property type="entry name" value="DNA_pol3_beta_2"/>
    <property type="match status" value="1"/>
</dbReference>
<dbReference type="EMBL" id="CP011112">
    <property type="protein sequence ID" value="AKU18652.1"/>
    <property type="molecule type" value="Genomic_DNA"/>
</dbReference>
<dbReference type="SUPFAM" id="SSF46955">
    <property type="entry name" value="Putative DNA-binding domain"/>
    <property type="match status" value="1"/>
</dbReference>
<keyword evidence="6" id="KW-0235">DNA replication</keyword>
<protein>
    <recommendedName>
        <fullName evidence="9">HTH merR-type domain-containing protein</fullName>
    </recommendedName>
</protein>
<proteinExistence type="inferred from homology"/>